<organism evidence="3 4">
    <name type="scientific">Leishmania tarentolae</name>
    <name type="common">Sauroleishmania tarentolae</name>
    <dbReference type="NCBI Taxonomy" id="5689"/>
    <lineage>
        <taxon>Eukaryota</taxon>
        <taxon>Discoba</taxon>
        <taxon>Euglenozoa</taxon>
        <taxon>Kinetoplastea</taxon>
        <taxon>Metakinetoplastina</taxon>
        <taxon>Trypanosomatida</taxon>
        <taxon>Trypanosomatidae</taxon>
        <taxon>Leishmaniinae</taxon>
        <taxon>Leishmania</taxon>
        <taxon>lizard Leishmania</taxon>
    </lineage>
</organism>
<keyword evidence="2" id="KW-0812">Transmembrane</keyword>
<evidence type="ECO:0000256" key="2">
    <source>
        <dbReference type="SAM" id="Phobius"/>
    </source>
</evidence>
<feature type="region of interest" description="Disordered" evidence="1">
    <location>
        <begin position="1"/>
        <end position="27"/>
    </location>
</feature>
<reference evidence="3" key="1">
    <citation type="submission" date="2019-11" db="EMBL/GenBank/DDBJ databases">
        <title>Leishmania tarentolae CDS.</title>
        <authorList>
            <person name="Goto Y."/>
            <person name="Yamagishi J."/>
        </authorList>
    </citation>
    <scope>NUCLEOTIDE SEQUENCE [LARGE SCALE GENOMIC DNA]</scope>
    <source>
        <strain evidence="3">Parrot Tar II</strain>
    </source>
</reference>
<evidence type="ECO:0000256" key="1">
    <source>
        <dbReference type="SAM" id="MobiDB-lite"/>
    </source>
</evidence>
<name>A0A640KQK1_LEITA</name>
<comment type="caution">
    <text evidence="3">The sequence shown here is derived from an EMBL/GenBank/DDBJ whole genome shotgun (WGS) entry which is preliminary data.</text>
</comment>
<dbReference type="AlphaFoldDB" id="A0A640KQK1"/>
<evidence type="ECO:0000313" key="3">
    <source>
        <dbReference type="EMBL" id="GET89759.1"/>
    </source>
</evidence>
<feature type="transmembrane region" description="Helical" evidence="2">
    <location>
        <begin position="51"/>
        <end position="77"/>
    </location>
</feature>
<sequence>MAPPLRVSPLSPWAGAHTHTHTHTHTAHRGIHRNGFLKGIRCSALLVFSDAVVVTATVLITVLVSVAVLVALDVVALRTIPARQGPLVLGETEALRQRTLQEVLNRHGKLIFEAHRPLFIHLRVASVHLAFQHVAIRRLLKRHVESVVLDVVARDAVLHDADEAGKVNMTETHRDATVPIKLRGCVVRVRLARAELWELRNKQLLAIHRHTGHAPVLRVIAHVVYLKLGQRVCREKAAAVLVALVLVDGRCGGTRLKAHRRGGCRRQRKSCRHRAEHDVCVWCNLSLCWGEEGGDKTYRLGDRLRGTE</sequence>
<gene>
    <name evidence="3" type="ORF">LtaPh_2711500</name>
</gene>
<accession>A0A640KQK1</accession>
<evidence type="ECO:0000313" key="4">
    <source>
        <dbReference type="Proteomes" id="UP000419144"/>
    </source>
</evidence>
<keyword evidence="2" id="KW-0472">Membrane</keyword>
<keyword evidence="4" id="KW-1185">Reference proteome</keyword>
<dbReference type="EMBL" id="BLBS01000037">
    <property type="protein sequence ID" value="GET89759.1"/>
    <property type="molecule type" value="Genomic_DNA"/>
</dbReference>
<proteinExistence type="predicted"/>
<dbReference type="VEuPathDB" id="TriTrypDB:LtaPh_2711500"/>
<protein>
    <submittedName>
        <fullName evidence="3">Mitochondrial RNA binding protein 1</fullName>
    </submittedName>
</protein>
<feature type="compositionally biased region" description="Basic residues" evidence="1">
    <location>
        <begin position="18"/>
        <end position="27"/>
    </location>
</feature>
<dbReference type="Proteomes" id="UP000419144">
    <property type="component" value="Unassembled WGS sequence"/>
</dbReference>
<keyword evidence="2" id="KW-1133">Transmembrane helix</keyword>